<gene>
    <name evidence="15" type="ORF">M569_05693</name>
</gene>
<protein>
    <recommendedName>
        <fullName evidence="11">Heat stress transcription factor</fullName>
    </recommendedName>
</protein>
<evidence type="ECO:0000256" key="2">
    <source>
        <dbReference type="ARBA" id="ARBA00006403"/>
    </source>
</evidence>
<accession>S8E096</accession>
<keyword evidence="16" id="KW-1185">Reference proteome</keyword>
<feature type="compositionally biased region" description="Polar residues" evidence="13">
    <location>
        <begin position="195"/>
        <end position="206"/>
    </location>
</feature>
<feature type="region of interest" description="Disordered" evidence="13">
    <location>
        <begin position="270"/>
        <end position="292"/>
    </location>
</feature>
<dbReference type="InterPro" id="IPR036388">
    <property type="entry name" value="WH-like_DNA-bd_sf"/>
</dbReference>
<dbReference type="AlphaFoldDB" id="S8E096"/>
<dbReference type="GO" id="GO:0000978">
    <property type="term" value="F:RNA polymerase II cis-regulatory region sequence-specific DNA binding"/>
    <property type="evidence" value="ECO:0007669"/>
    <property type="project" value="TreeGrafter"/>
</dbReference>
<feature type="region of interest" description="Disordered" evidence="13">
    <location>
        <begin position="195"/>
        <end position="227"/>
    </location>
</feature>
<evidence type="ECO:0000256" key="5">
    <source>
        <dbReference type="ARBA" id="ARBA00023016"/>
    </source>
</evidence>
<dbReference type="SMART" id="SM00415">
    <property type="entry name" value="HSF"/>
    <property type="match status" value="1"/>
</dbReference>
<dbReference type="SUPFAM" id="SSF46785">
    <property type="entry name" value="Winged helix' DNA-binding domain"/>
    <property type="match status" value="1"/>
</dbReference>
<dbReference type="InterPro" id="IPR000232">
    <property type="entry name" value="HSF_DNA-bd"/>
</dbReference>
<dbReference type="EMBL" id="AUSU01002300">
    <property type="protein sequence ID" value="EPS69073.1"/>
    <property type="molecule type" value="Genomic_DNA"/>
</dbReference>
<evidence type="ECO:0000256" key="10">
    <source>
        <dbReference type="ARBA" id="ARBA00055747"/>
    </source>
</evidence>
<comment type="caution">
    <text evidence="15">The sequence shown here is derived from an EMBL/GenBank/DDBJ whole genome shotgun (WGS) entry which is preliminary data.</text>
</comment>
<dbReference type="GO" id="GO:0003700">
    <property type="term" value="F:DNA-binding transcription factor activity"/>
    <property type="evidence" value="ECO:0007669"/>
    <property type="project" value="InterPro"/>
</dbReference>
<reference evidence="15 16" key="1">
    <citation type="journal article" date="2013" name="BMC Genomics">
        <title>The miniature genome of a carnivorous plant Genlisea aurea contains a low number of genes and short non-coding sequences.</title>
        <authorList>
            <person name="Leushkin E.V."/>
            <person name="Sutormin R.A."/>
            <person name="Nabieva E.R."/>
            <person name="Penin A.A."/>
            <person name="Kondrashov A.S."/>
            <person name="Logacheva M.D."/>
        </authorList>
    </citation>
    <scope>NUCLEOTIDE SEQUENCE [LARGE SCALE GENOMIC DNA]</scope>
</reference>
<evidence type="ECO:0000256" key="1">
    <source>
        <dbReference type="ARBA" id="ARBA00004123"/>
    </source>
</evidence>
<feature type="domain" description="HSF-type DNA-binding" evidence="14">
    <location>
        <begin position="47"/>
        <end position="71"/>
    </location>
</feature>
<feature type="non-terminal residue" evidence="15">
    <location>
        <position position="1"/>
    </location>
</feature>
<evidence type="ECO:0000256" key="13">
    <source>
        <dbReference type="SAM" id="MobiDB-lite"/>
    </source>
</evidence>
<evidence type="ECO:0000256" key="7">
    <source>
        <dbReference type="ARBA" id="ARBA00023159"/>
    </source>
</evidence>
<comment type="similarity">
    <text evidence="2 12">Belongs to the HSF family.</text>
</comment>
<evidence type="ECO:0000256" key="6">
    <source>
        <dbReference type="ARBA" id="ARBA00023125"/>
    </source>
</evidence>
<proteinExistence type="inferred from homology"/>
<evidence type="ECO:0000256" key="12">
    <source>
        <dbReference type="RuleBase" id="RU004020"/>
    </source>
</evidence>
<sequence>SAVSPPPFLSKTYDMVDDPATDPVVSWSSGNNSFVVWNVPEFARDFLPKYFKHNNFSSFVRQLNTYGFRKVDPDRWEFANEGFLRGHKHLLKNINRRKSSHIQGMQTPGQVQNSSISSFIEVGKFGMDEEVEMLKRDKNVLMQELVRLRQQQQSTENHLQTVGQRVHLMEQRQQQMMSFLAKAMQSPRFVAKLVQQQNGASRQISGGNKKRRIPSQNGEDSVHNSSVVSPDVQIVKYQPLMNEAAKAMLRQVLNRGSPNRVESEFSNDTGFLIGNTSPPHGITDTGSSSDKMSEVTLSEELHTSAALIETQPSSEFVQLEFDHAFSKSMAGLQDLTPGQGVSLLRNPDVPDSSFKQVDSNYGDTISSFGDAPVPIESDEVYADEDVGSIDDIHKLPGINDVFWEQFLSESSLAGDADYINPVNLAQNDVIDPDNEQELEWGKLKNLSNLTEQMGLLASVSKSG</sequence>
<evidence type="ECO:0000313" key="16">
    <source>
        <dbReference type="Proteomes" id="UP000015453"/>
    </source>
</evidence>
<keyword evidence="6" id="KW-0238">DNA-binding</keyword>
<comment type="subcellular location">
    <subcellularLocation>
        <location evidence="1">Nucleus</location>
    </subcellularLocation>
</comment>
<evidence type="ECO:0000256" key="11">
    <source>
        <dbReference type="ARBA" id="ARBA00081483"/>
    </source>
</evidence>
<keyword evidence="3" id="KW-0597">Phosphoprotein</keyword>
<dbReference type="PRINTS" id="PR00056">
    <property type="entry name" value="HSFDOMAIN"/>
</dbReference>
<evidence type="ECO:0000256" key="3">
    <source>
        <dbReference type="ARBA" id="ARBA00022553"/>
    </source>
</evidence>
<evidence type="ECO:0000256" key="9">
    <source>
        <dbReference type="ARBA" id="ARBA00023242"/>
    </source>
</evidence>
<evidence type="ECO:0000256" key="4">
    <source>
        <dbReference type="ARBA" id="ARBA00023015"/>
    </source>
</evidence>
<evidence type="ECO:0000259" key="14">
    <source>
        <dbReference type="PROSITE" id="PS00434"/>
    </source>
</evidence>
<dbReference type="InterPro" id="IPR036390">
    <property type="entry name" value="WH_DNA-bd_sf"/>
</dbReference>
<dbReference type="GO" id="GO:0006357">
    <property type="term" value="P:regulation of transcription by RNA polymerase II"/>
    <property type="evidence" value="ECO:0007669"/>
    <property type="project" value="TreeGrafter"/>
</dbReference>
<dbReference type="GO" id="GO:0005634">
    <property type="term" value="C:nucleus"/>
    <property type="evidence" value="ECO:0007669"/>
    <property type="project" value="UniProtKB-SubCell"/>
</dbReference>
<feature type="compositionally biased region" description="Polar residues" evidence="13">
    <location>
        <begin position="270"/>
        <end position="290"/>
    </location>
</feature>
<comment type="function">
    <text evidence="10">DNA-binding protein that specifically binds heat shock promoter elements (HSE) and activates transcription.</text>
</comment>
<dbReference type="PANTHER" id="PTHR10015">
    <property type="entry name" value="HEAT SHOCK TRANSCRIPTION FACTOR"/>
    <property type="match status" value="1"/>
</dbReference>
<feature type="compositionally biased region" description="Polar residues" evidence="13">
    <location>
        <begin position="214"/>
        <end position="227"/>
    </location>
</feature>
<name>S8E096_9LAMI</name>
<dbReference type="FunFam" id="1.10.10.10:FF:000057">
    <property type="entry name" value="Heat shock transcription factor 1"/>
    <property type="match status" value="1"/>
</dbReference>
<evidence type="ECO:0000313" key="15">
    <source>
        <dbReference type="EMBL" id="EPS69073.1"/>
    </source>
</evidence>
<keyword evidence="8" id="KW-0804">Transcription</keyword>
<keyword evidence="7" id="KW-0010">Activator</keyword>
<keyword evidence="5" id="KW-0346">Stress response</keyword>
<evidence type="ECO:0000256" key="8">
    <source>
        <dbReference type="ARBA" id="ARBA00023163"/>
    </source>
</evidence>
<organism evidence="15 16">
    <name type="scientific">Genlisea aurea</name>
    <dbReference type="NCBI Taxonomy" id="192259"/>
    <lineage>
        <taxon>Eukaryota</taxon>
        <taxon>Viridiplantae</taxon>
        <taxon>Streptophyta</taxon>
        <taxon>Embryophyta</taxon>
        <taxon>Tracheophyta</taxon>
        <taxon>Spermatophyta</taxon>
        <taxon>Magnoliopsida</taxon>
        <taxon>eudicotyledons</taxon>
        <taxon>Gunneridae</taxon>
        <taxon>Pentapetalae</taxon>
        <taxon>asterids</taxon>
        <taxon>lamiids</taxon>
        <taxon>Lamiales</taxon>
        <taxon>Lentibulariaceae</taxon>
        <taxon>Genlisea</taxon>
    </lineage>
</organism>
<dbReference type="Gene3D" id="1.10.10.10">
    <property type="entry name" value="Winged helix-like DNA-binding domain superfamily/Winged helix DNA-binding domain"/>
    <property type="match status" value="1"/>
</dbReference>
<dbReference type="Pfam" id="PF00447">
    <property type="entry name" value="HSF_DNA-bind"/>
    <property type="match status" value="1"/>
</dbReference>
<dbReference type="GO" id="GO:0034605">
    <property type="term" value="P:cellular response to heat"/>
    <property type="evidence" value="ECO:0007669"/>
    <property type="project" value="TreeGrafter"/>
</dbReference>
<keyword evidence="4" id="KW-0805">Transcription regulation</keyword>
<dbReference type="PANTHER" id="PTHR10015:SF427">
    <property type="entry name" value="HEAT SHOCK FACTOR PROTEIN"/>
    <property type="match status" value="1"/>
</dbReference>
<dbReference type="OrthoDB" id="60033at2759"/>
<dbReference type="PROSITE" id="PS00434">
    <property type="entry name" value="HSF_DOMAIN"/>
    <property type="match status" value="1"/>
</dbReference>
<keyword evidence="9" id="KW-0539">Nucleus</keyword>
<dbReference type="Proteomes" id="UP000015453">
    <property type="component" value="Unassembled WGS sequence"/>
</dbReference>